<dbReference type="PANTHER" id="PTHR12526:SF510">
    <property type="entry name" value="D-INOSITOL 3-PHOSPHATE GLYCOSYLTRANSFERASE"/>
    <property type="match status" value="1"/>
</dbReference>
<name>H8Z4N0_9GAMM</name>
<dbReference type="Pfam" id="PF13692">
    <property type="entry name" value="Glyco_trans_1_4"/>
    <property type="match status" value="1"/>
</dbReference>
<gene>
    <name evidence="3" type="ORF">Thi970DRAFT_03912</name>
</gene>
<dbReference type="SUPFAM" id="SSF53756">
    <property type="entry name" value="UDP-Glycosyltransferase/glycogen phosphorylase"/>
    <property type="match status" value="1"/>
</dbReference>
<dbReference type="STRING" id="631362.Thi970DRAFT_03912"/>
<keyword evidence="4" id="KW-1185">Reference proteome</keyword>
<dbReference type="AlphaFoldDB" id="H8Z4N0"/>
<reference evidence="3 4" key="2">
    <citation type="submission" date="2011-11" db="EMBL/GenBank/DDBJ databases">
        <authorList>
            <consortium name="US DOE Joint Genome Institute"/>
            <person name="Lucas S."/>
            <person name="Han J."/>
            <person name="Lapidus A."/>
            <person name="Cheng J.-F."/>
            <person name="Goodwin L."/>
            <person name="Pitluck S."/>
            <person name="Peters L."/>
            <person name="Ovchinnikova G."/>
            <person name="Zhang X."/>
            <person name="Detter J.C."/>
            <person name="Han C."/>
            <person name="Tapia R."/>
            <person name="Land M."/>
            <person name="Hauser L."/>
            <person name="Kyrpides N."/>
            <person name="Ivanova N."/>
            <person name="Pagani I."/>
            <person name="Vogl K."/>
            <person name="Liu Z."/>
            <person name="Overmann J."/>
            <person name="Frigaard N.-U."/>
            <person name="Bryant D."/>
            <person name="Woyke T."/>
        </authorList>
    </citation>
    <scope>NUCLEOTIDE SEQUENCE [LARGE SCALE GENOMIC DNA]</scope>
    <source>
        <strain evidence="3 4">970</strain>
    </source>
</reference>
<dbReference type="OrthoDB" id="9795746at2"/>
<keyword evidence="2 3" id="KW-0808">Transferase</keyword>
<dbReference type="eggNOG" id="COG0438">
    <property type="taxonomic scope" value="Bacteria"/>
</dbReference>
<dbReference type="PANTHER" id="PTHR12526">
    <property type="entry name" value="GLYCOSYLTRANSFERASE"/>
    <property type="match status" value="1"/>
</dbReference>
<reference evidence="4" key="1">
    <citation type="submission" date="2011-06" db="EMBL/GenBank/DDBJ databases">
        <authorList>
            <consortium name="US DOE Joint Genome Institute (JGI-PGF)"/>
            <person name="Lucas S."/>
            <person name="Han J."/>
            <person name="Lapidus A."/>
            <person name="Cheng J.-F."/>
            <person name="Goodwin L."/>
            <person name="Pitluck S."/>
            <person name="Peters L."/>
            <person name="Land M.L."/>
            <person name="Hauser L."/>
            <person name="Vogl K."/>
            <person name="Liu Z."/>
            <person name="Overmann J."/>
            <person name="Frigaard N.-U."/>
            <person name="Bryant D.A."/>
            <person name="Woyke T.J."/>
        </authorList>
    </citation>
    <scope>NUCLEOTIDE SEQUENCE [LARGE SCALE GENOMIC DNA]</scope>
    <source>
        <strain evidence="4">970</strain>
    </source>
</reference>
<dbReference type="HOGENOM" id="CLU_009583_0_4_6"/>
<dbReference type="Proteomes" id="UP000002964">
    <property type="component" value="Unassembled WGS sequence"/>
</dbReference>
<protein>
    <submittedName>
        <fullName evidence="3">Glycosyltransferase</fullName>
    </submittedName>
</protein>
<evidence type="ECO:0000313" key="4">
    <source>
        <dbReference type="Proteomes" id="UP000002964"/>
    </source>
</evidence>
<dbReference type="CDD" id="cd03811">
    <property type="entry name" value="GT4_GT28_WabH-like"/>
    <property type="match status" value="1"/>
</dbReference>
<keyword evidence="1" id="KW-0328">Glycosyltransferase</keyword>
<dbReference type="EMBL" id="JH603170">
    <property type="protein sequence ID" value="EIC20287.1"/>
    <property type="molecule type" value="Genomic_DNA"/>
</dbReference>
<evidence type="ECO:0000256" key="2">
    <source>
        <dbReference type="ARBA" id="ARBA00022679"/>
    </source>
</evidence>
<dbReference type="GO" id="GO:0016757">
    <property type="term" value="F:glycosyltransferase activity"/>
    <property type="evidence" value="ECO:0007669"/>
    <property type="project" value="UniProtKB-KW"/>
</dbReference>
<evidence type="ECO:0000256" key="1">
    <source>
        <dbReference type="ARBA" id="ARBA00022676"/>
    </source>
</evidence>
<evidence type="ECO:0000313" key="3">
    <source>
        <dbReference type="EMBL" id="EIC20287.1"/>
    </source>
</evidence>
<dbReference type="RefSeq" id="WP_009150690.1">
    <property type="nucleotide sequence ID" value="NZ_CP121471.1"/>
</dbReference>
<sequence>MEWPTSLQLIGSKELGGAERWFQRFAVALATEQAPAVLGVRRGSALERLDYAGLSLARLPFLSVWDPLSRAAIKRLVGRECPQIVQTYMGRATRLTRLGRLQRGGAVHIARLGGYYKLSPYRHAHGWVGNTRGLCDWMIGQGLPVAQVHHLYNFAEPVCPHPPAAIEHLRHSLGLGDAWVLLALGRFVPVKGQSYLLQALSRLPAEIDQRPWVLLLVGDGPLRASLQQQAQDSGLSQRLRWCGWQADPGPYLQLADLVVFPSLEQETLGNVILEAWAWRRPLLSASFRGARELIRPGEDALTVPCADAPALSVAIRQLLGDAHLRHELVERGARRVREEFSQAVIMQQYRDLYVSLLEAPSWP</sequence>
<accession>H8Z4N0</accession>
<organism evidence="3 4">
    <name type="scientific">Thiorhodovibrio frisius</name>
    <dbReference type="NCBI Taxonomy" id="631362"/>
    <lineage>
        <taxon>Bacteria</taxon>
        <taxon>Pseudomonadati</taxon>
        <taxon>Pseudomonadota</taxon>
        <taxon>Gammaproteobacteria</taxon>
        <taxon>Chromatiales</taxon>
        <taxon>Chromatiaceae</taxon>
        <taxon>Thiorhodovibrio</taxon>
    </lineage>
</organism>
<dbReference type="Gene3D" id="3.40.50.2000">
    <property type="entry name" value="Glycogen Phosphorylase B"/>
    <property type="match status" value="2"/>
</dbReference>
<proteinExistence type="predicted"/>